<evidence type="ECO:0000256" key="6">
    <source>
        <dbReference type="ARBA" id="ARBA00022833"/>
    </source>
</evidence>
<dbReference type="Gene3D" id="3.10.450.350">
    <property type="match status" value="2"/>
</dbReference>
<evidence type="ECO:0000256" key="7">
    <source>
        <dbReference type="ARBA" id="ARBA00023049"/>
    </source>
</evidence>
<keyword evidence="5" id="KW-0378">Hydrolase</keyword>
<gene>
    <name evidence="9" type="ORF">AAIA72_13970</name>
</gene>
<sequence>MINRLPRTHLLVASSALAMVLGGLLFSPSSTGSVDRVSIEVPVTPAGAADTVSAPGSTLHYQTPAVPPAADAVQTGGGDAVAVASSDEGDAAQTVSATFSATEETVAPDAHPAPAALTFRTETVGKGDSLSVIFQRAGASAAELLTIDKAMKDRGWAKLYPGEKVVFGFDSDGKLKALTLHRSPLEQFEVSWNGSGFEGKQVIRQPDIQLAYAEGEIRDSLFVDASRAGLPDKLIMELANIFGWDIDFIQDIREGDRFRVVYEEKYLGEKKIGLGGIVAAEFVNQGKSYKAIRYTDSNGRTAYYTPDGRSMRKAFLRMPVDFARISSGFNLRRKHPVLNRIRAHKGTDYAAARGTPIKASGDGKVIFAGRKGGYGNTVIIRHGQAITTLYAHMQKFARGIRSGKTVRQGQVIGYIGSTGLATGPHLHYEFRVNGVHKNPMTVALPEAAPVPKSERKRFEQVASLALQQLDSLGGSMQIARATTTDSETATH</sequence>
<dbReference type="InterPro" id="IPR018392">
    <property type="entry name" value="LysM"/>
</dbReference>
<dbReference type="Pfam" id="PF01551">
    <property type="entry name" value="Peptidase_M23"/>
    <property type="match status" value="1"/>
</dbReference>
<accession>A0AB39UVA9</accession>
<dbReference type="GO" id="GO:0004222">
    <property type="term" value="F:metalloendopeptidase activity"/>
    <property type="evidence" value="ECO:0007669"/>
    <property type="project" value="TreeGrafter"/>
</dbReference>
<keyword evidence="4" id="KW-0479">Metal-binding</keyword>
<dbReference type="GO" id="GO:0006508">
    <property type="term" value="P:proteolysis"/>
    <property type="evidence" value="ECO:0007669"/>
    <property type="project" value="UniProtKB-KW"/>
</dbReference>
<dbReference type="KEGG" id="tcd:AAIA72_13970"/>
<dbReference type="AlphaFoldDB" id="A0AB39UVA9"/>
<dbReference type="EMBL" id="CP154858">
    <property type="protein sequence ID" value="XDT71898.1"/>
    <property type="molecule type" value="Genomic_DNA"/>
</dbReference>
<evidence type="ECO:0000256" key="4">
    <source>
        <dbReference type="ARBA" id="ARBA00022723"/>
    </source>
</evidence>
<dbReference type="FunFam" id="2.70.70.10:FF:000002">
    <property type="entry name" value="Murein DD-endopeptidase MepM"/>
    <property type="match status" value="1"/>
</dbReference>
<comment type="subcellular location">
    <subcellularLocation>
        <location evidence="2">Cell envelope</location>
    </subcellularLocation>
</comment>
<dbReference type="PANTHER" id="PTHR21666">
    <property type="entry name" value="PEPTIDASE-RELATED"/>
    <property type="match status" value="1"/>
</dbReference>
<dbReference type="SUPFAM" id="SSF51261">
    <property type="entry name" value="Duplicated hybrid motif"/>
    <property type="match status" value="1"/>
</dbReference>
<dbReference type="InterPro" id="IPR011055">
    <property type="entry name" value="Dup_hybrid_motif"/>
</dbReference>
<feature type="domain" description="LysM" evidence="8">
    <location>
        <begin position="120"/>
        <end position="167"/>
    </location>
</feature>
<dbReference type="Gene3D" id="2.70.70.10">
    <property type="entry name" value="Glucose Permease (Domain IIA)"/>
    <property type="match status" value="1"/>
</dbReference>
<dbReference type="GO" id="GO:0030313">
    <property type="term" value="C:cell envelope"/>
    <property type="evidence" value="ECO:0007669"/>
    <property type="project" value="UniProtKB-SubCell"/>
</dbReference>
<dbReference type="PROSITE" id="PS51782">
    <property type="entry name" value="LYSM"/>
    <property type="match status" value="1"/>
</dbReference>
<keyword evidence="3" id="KW-0645">Protease</keyword>
<evidence type="ECO:0000256" key="2">
    <source>
        <dbReference type="ARBA" id="ARBA00004196"/>
    </source>
</evidence>
<dbReference type="InterPro" id="IPR050570">
    <property type="entry name" value="Cell_wall_metabolism_enzyme"/>
</dbReference>
<name>A0AB39UVA9_9GAMM</name>
<keyword evidence="6" id="KW-0862">Zinc</keyword>
<dbReference type="Pfam" id="PF19425">
    <property type="entry name" value="Csd3_N2"/>
    <property type="match status" value="1"/>
</dbReference>
<dbReference type="PANTHER" id="PTHR21666:SF288">
    <property type="entry name" value="CELL DIVISION PROTEIN YTFB"/>
    <property type="match status" value="1"/>
</dbReference>
<reference evidence="9" key="1">
    <citation type="submission" date="2024-05" db="EMBL/GenBank/DDBJ databases">
        <title>Genome sequencing of novel strain.</title>
        <authorList>
            <person name="Ganbat D."/>
            <person name="Ganbat S."/>
            <person name="Lee S.-J."/>
        </authorList>
    </citation>
    <scope>NUCLEOTIDE SEQUENCE</scope>
    <source>
        <strain evidence="9">SMD15-11</strain>
    </source>
</reference>
<dbReference type="GO" id="GO:0046872">
    <property type="term" value="F:metal ion binding"/>
    <property type="evidence" value="ECO:0007669"/>
    <property type="project" value="UniProtKB-KW"/>
</dbReference>
<keyword evidence="7" id="KW-0482">Metalloprotease</keyword>
<dbReference type="InterPro" id="IPR016047">
    <property type="entry name" value="M23ase_b-sheet_dom"/>
</dbReference>
<evidence type="ECO:0000256" key="3">
    <source>
        <dbReference type="ARBA" id="ARBA00022670"/>
    </source>
</evidence>
<dbReference type="RefSeq" id="WP_369600921.1">
    <property type="nucleotide sequence ID" value="NZ_CP154858.1"/>
</dbReference>
<dbReference type="CDD" id="cd12797">
    <property type="entry name" value="M23_peptidase"/>
    <property type="match status" value="1"/>
</dbReference>
<evidence type="ECO:0000256" key="5">
    <source>
        <dbReference type="ARBA" id="ARBA00022801"/>
    </source>
</evidence>
<evidence type="ECO:0000259" key="8">
    <source>
        <dbReference type="PROSITE" id="PS51782"/>
    </source>
</evidence>
<evidence type="ECO:0000256" key="1">
    <source>
        <dbReference type="ARBA" id="ARBA00001947"/>
    </source>
</evidence>
<evidence type="ECO:0000313" key="9">
    <source>
        <dbReference type="EMBL" id="XDT71898.1"/>
    </source>
</evidence>
<dbReference type="InterPro" id="IPR045834">
    <property type="entry name" value="Csd3_N2"/>
</dbReference>
<organism evidence="9">
    <name type="scientific">Thermohahella caldifontis</name>
    <dbReference type="NCBI Taxonomy" id="3142973"/>
    <lineage>
        <taxon>Bacteria</taxon>
        <taxon>Pseudomonadati</taxon>
        <taxon>Pseudomonadota</taxon>
        <taxon>Gammaproteobacteria</taxon>
        <taxon>Oceanospirillales</taxon>
        <taxon>Hahellaceae</taxon>
        <taxon>Thermohahella</taxon>
    </lineage>
</organism>
<proteinExistence type="predicted"/>
<comment type="cofactor">
    <cofactor evidence="1">
        <name>Zn(2+)</name>
        <dbReference type="ChEBI" id="CHEBI:29105"/>
    </cofactor>
</comment>
<protein>
    <submittedName>
        <fullName evidence="9">Peptidoglycan DD-metalloendopeptidase family protein</fullName>
    </submittedName>
</protein>